<evidence type="ECO:0000313" key="1">
    <source>
        <dbReference type="EMBL" id="EIC94540.1"/>
    </source>
</evidence>
<reference evidence="1 2" key="1">
    <citation type="submission" date="2012-03" db="EMBL/GenBank/DDBJ databases">
        <authorList>
            <person name="Durkin A.S."/>
            <person name="McCorrison J."/>
            <person name="Torralba M."/>
            <person name="Gillis M."/>
            <person name="Methe B."/>
            <person name="Sutton G."/>
            <person name="Nelson K.E."/>
        </authorList>
    </citation>
    <scope>NUCLEOTIDE SEQUENCE [LARGE SCALE GENOMIC DNA]</scope>
    <source>
        <strain evidence="1 2">F0468</strain>
    </source>
</reference>
<feature type="non-terminal residue" evidence="1">
    <location>
        <position position="1"/>
    </location>
</feature>
<dbReference type="Proteomes" id="UP000005039">
    <property type="component" value="Unassembled WGS sequence"/>
</dbReference>
<name>I0R4D2_9FIRM</name>
<comment type="caution">
    <text evidence="1">The sequence shown here is derived from an EMBL/GenBank/DDBJ whole genome shotgun (WGS) entry which is preliminary data.</text>
</comment>
<keyword evidence="1" id="KW-0808">Transferase</keyword>
<dbReference type="SUPFAM" id="SSF56399">
    <property type="entry name" value="ADP-ribosylation"/>
    <property type="match status" value="1"/>
</dbReference>
<keyword evidence="2" id="KW-1185">Reference proteome</keyword>
<organism evidence="1 2">
    <name type="scientific">Lachnoanaerobaculum saburreum F0468</name>
    <dbReference type="NCBI Taxonomy" id="1095750"/>
    <lineage>
        <taxon>Bacteria</taxon>
        <taxon>Bacillati</taxon>
        <taxon>Bacillota</taxon>
        <taxon>Clostridia</taxon>
        <taxon>Lachnospirales</taxon>
        <taxon>Lachnospiraceae</taxon>
        <taxon>Lachnoanaerobaculum</taxon>
    </lineage>
</organism>
<dbReference type="EMBL" id="AJGH01000132">
    <property type="protein sequence ID" value="EIC94540.1"/>
    <property type="molecule type" value="Genomic_DNA"/>
</dbReference>
<dbReference type="InterPro" id="IPR042081">
    <property type="entry name" value="RNA_2'-PTrans_C"/>
</dbReference>
<sequence>HLSADIDTAKKVGLRRDKSPCILEIDSQRAYDDGVVFYHGNEKVWLADKIPPCYISEL</sequence>
<proteinExistence type="predicted"/>
<dbReference type="Gene3D" id="3.20.170.30">
    <property type="match status" value="1"/>
</dbReference>
<dbReference type="GO" id="GO:0016740">
    <property type="term" value="F:transferase activity"/>
    <property type="evidence" value="ECO:0007669"/>
    <property type="project" value="UniProtKB-KW"/>
</dbReference>
<protein>
    <submittedName>
        <fullName evidence="1">RNA 2'-phosphotransferase, Tpt1/KptA domain protein</fullName>
    </submittedName>
</protein>
<evidence type="ECO:0000313" key="2">
    <source>
        <dbReference type="Proteomes" id="UP000005039"/>
    </source>
</evidence>
<accession>I0R4D2</accession>
<gene>
    <name evidence="1" type="ORF">HMPREF9970_0039</name>
</gene>
<dbReference type="AlphaFoldDB" id="I0R4D2"/>
<dbReference type="eggNOG" id="COG1859">
    <property type="taxonomic scope" value="Bacteria"/>
</dbReference>